<comment type="similarity">
    <text evidence="2 10">Belongs to the serpin family.</text>
</comment>
<reference evidence="13" key="3">
    <citation type="submission" date="2025-09" db="UniProtKB">
        <authorList>
            <consortium name="Ensembl"/>
        </authorList>
    </citation>
    <scope>IDENTIFICATION</scope>
</reference>
<feature type="signal peptide" evidence="11">
    <location>
        <begin position="1"/>
        <end position="20"/>
    </location>
</feature>
<dbReference type="InParanoid" id="A0A667WWB4"/>
<keyword evidence="14" id="KW-1185">Reference proteome</keyword>
<evidence type="ECO:0000313" key="14">
    <source>
        <dbReference type="Proteomes" id="UP000472263"/>
    </source>
</evidence>
<dbReference type="Gene3D" id="3.30.497.10">
    <property type="entry name" value="Antithrombin, subunit I, domain 2"/>
    <property type="match status" value="1"/>
</dbReference>
<keyword evidence="5" id="KW-0325">Glycoprotein</keyword>
<protein>
    <recommendedName>
        <fullName evidence="7">Thyroxine-binding globulin</fullName>
    </recommendedName>
    <alternativeName>
        <fullName evidence="9">Serpin A7</fullName>
    </alternativeName>
    <alternativeName>
        <fullName evidence="8">T4-binding globulin</fullName>
    </alternativeName>
</protein>
<dbReference type="InterPro" id="IPR036186">
    <property type="entry name" value="Serpin_sf"/>
</dbReference>
<keyword evidence="4 11" id="KW-0732">Signal</keyword>
<dbReference type="Pfam" id="PF00079">
    <property type="entry name" value="Serpin"/>
    <property type="match status" value="1"/>
</dbReference>
<dbReference type="InterPro" id="IPR042178">
    <property type="entry name" value="Serpin_sf_1"/>
</dbReference>
<comment type="function">
    <text evidence="6">Major thyroid hormone transport protein in serum.</text>
</comment>
<dbReference type="AlphaFoldDB" id="A0A667WWB4"/>
<dbReference type="SMART" id="SM00093">
    <property type="entry name" value="SERPIN"/>
    <property type="match status" value="1"/>
</dbReference>
<dbReference type="PROSITE" id="PS00284">
    <property type="entry name" value="SERPIN"/>
    <property type="match status" value="1"/>
</dbReference>
<dbReference type="Gene3D" id="2.10.310.10">
    <property type="entry name" value="Serpins superfamily"/>
    <property type="match status" value="1"/>
</dbReference>
<reference evidence="13" key="2">
    <citation type="submission" date="2025-08" db="UniProtKB">
        <authorList>
            <consortium name="Ensembl"/>
        </authorList>
    </citation>
    <scope>IDENTIFICATION</scope>
</reference>
<dbReference type="Proteomes" id="UP000472263">
    <property type="component" value="Chromosome 9"/>
</dbReference>
<dbReference type="OrthoDB" id="671595at2759"/>
<evidence type="ECO:0000256" key="3">
    <source>
        <dbReference type="ARBA" id="ARBA00022525"/>
    </source>
</evidence>
<dbReference type="Ensembl" id="ENSMMDT00005006029.1">
    <property type="protein sequence ID" value="ENSMMDP00005005873.1"/>
    <property type="gene ID" value="ENSMMDG00005003294.1"/>
</dbReference>
<accession>A0A667WWB4</accession>
<evidence type="ECO:0000256" key="5">
    <source>
        <dbReference type="ARBA" id="ARBA00023180"/>
    </source>
</evidence>
<dbReference type="FunFam" id="2.30.39.10:FF:000003">
    <property type="entry name" value="alpha-1-antitrypsin isoform X1"/>
    <property type="match status" value="1"/>
</dbReference>
<evidence type="ECO:0000256" key="8">
    <source>
        <dbReference type="ARBA" id="ARBA00042967"/>
    </source>
</evidence>
<dbReference type="Gene3D" id="1.10.287.580">
    <property type="entry name" value="Helix hairpin bin"/>
    <property type="match status" value="1"/>
</dbReference>
<dbReference type="GO" id="GO:0004867">
    <property type="term" value="F:serine-type endopeptidase inhibitor activity"/>
    <property type="evidence" value="ECO:0007669"/>
    <property type="project" value="InterPro"/>
</dbReference>
<evidence type="ECO:0000256" key="7">
    <source>
        <dbReference type="ARBA" id="ARBA00039512"/>
    </source>
</evidence>
<dbReference type="SUPFAM" id="SSF56574">
    <property type="entry name" value="Serpins"/>
    <property type="match status" value="1"/>
</dbReference>
<proteinExistence type="inferred from homology"/>
<dbReference type="InterPro" id="IPR023796">
    <property type="entry name" value="Serpin_dom"/>
</dbReference>
<organism evidence="13 14">
    <name type="scientific">Myripristis murdjan</name>
    <name type="common">pinecone soldierfish</name>
    <dbReference type="NCBI Taxonomy" id="586833"/>
    <lineage>
        <taxon>Eukaryota</taxon>
        <taxon>Metazoa</taxon>
        <taxon>Chordata</taxon>
        <taxon>Craniata</taxon>
        <taxon>Vertebrata</taxon>
        <taxon>Euteleostomi</taxon>
        <taxon>Actinopterygii</taxon>
        <taxon>Neopterygii</taxon>
        <taxon>Teleostei</taxon>
        <taxon>Neoteleostei</taxon>
        <taxon>Acanthomorphata</taxon>
        <taxon>Holocentriformes</taxon>
        <taxon>Holocentridae</taxon>
        <taxon>Myripristis</taxon>
    </lineage>
</organism>
<gene>
    <name evidence="13" type="primary">LOC115365419</name>
</gene>
<dbReference type="GeneTree" id="ENSGT00940000164899"/>
<evidence type="ECO:0000256" key="4">
    <source>
        <dbReference type="ARBA" id="ARBA00022729"/>
    </source>
</evidence>
<evidence type="ECO:0000256" key="2">
    <source>
        <dbReference type="ARBA" id="ARBA00009500"/>
    </source>
</evidence>
<dbReference type="Gene3D" id="2.30.39.10">
    <property type="entry name" value="Alpha-1-antitrypsin, domain 1"/>
    <property type="match status" value="1"/>
</dbReference>
<evidence type="ECO:0000259" key="12">
    <source>
        <dbReference type="SMART" id="SM00093"/>
    </source>
</evidence>
<dbReference type="RefSeq" id="XP_029916282.1">
    <property type="nucleotide sequence ID" value="XM_030060422.1"/>
</dbReference>
<feature type="chain" id="PRO_5025502720" description="Thyroxine-binding globulin" evidence="11">
    <location>
        <begin position="21"/>
        <end position="413"/>
    </location>
</feature>
<reference evidence="13" key="1">
    <citation type="submission" date="2019-06" db="EMBL/GenBank/DDBJ databases">
        <authorList>
            <consortium name="Wellcome Sanger Institute Data Sharing"/>
        </authorList>
    </citation>
    <scope>NUCLEOTIDE SEQUENCE [LARGE SCALE GENOMIC DNA]</scope>
</reference>
<dbReference type="GeneID" id="115365419"/>
<dbReference type="InterPro" id="IPR023795">
    <property type="entry name" value="Serpin_CS"/>
</dbReference>
<name>A0A667WWB4_9TELE</name>
<dbReference type="PANTHER" id="PTHR11461:SF375">
    <property type="entry name" value="THYROXINE-BINDING GLOBULIN"/>
    <property type="match status" value="1"/>
</dbReference>
<dbReference type="FunFam" id="3.30.497.10:FF:000001">
    <property type="entry name" value="Serine protease inhibitor"/>
    <property type="match status" value="1"/>
</dbReference>
<dbReference type="InterPro" id="IPR042185">
    <property type="entry name" value="Serpin_sf_2"/>
</dbReference>
<evidence type="ECO:0000256" key="11">
    <source>
        <dbReference type="SAM" id="SignalP"/>
    </source>
</evidence>
<evidence type="ECO:0000313" key="13">
    <source>
        <dbReference type="Ensembl" id="ENSMMDP00005005873.1"/>
    </source>
</evidence>
<evidence type="ECO:0000256" key="6">
    <source>
        <dbReference type="ARBA" id="ARBA00037352"/>
    </source>
</evidence>
<keyword evidence="3" id="KW-0964">Secreted</keyword>
<dbReference type="FunFam" id="2.10.310.10:FF:000001">
    <property type="entry name" value="Serpin family A member 1"/>
    <property type="match status" value="1"/>
</dbReference>
<dbReference type="FunCoup" id="A0A667WWB4">
    <property type="interactions" value="2"/>
</dbReference>
<dbReference type="PANTHER" id="PTHR11461">
    <property type="entry name" value="SERINE PROTEASE INHIBITOR, SERPIN"/>
    <property type="match status" value="1"/>
</dbReference>
<dbReference type="InterPro" id="IPR000215">
    <property type="entry name" value="Serpin_fam"/>
</dbReference>
<feature type="domain" description="Serpin" evidence="12">
    <location>
        <begin position="56"/>
        <end position="411"/>
    </location>
</feature>
<evidence type="ECO:0000256" key="10">
    <source>
        <dbReference type="RuleBase" id="RU000411"/>
    </source>
</evidence>
<sequence length="413" mass="45598">MMRAALCIWIVSAVVCLGRGHPSEGHVEVQEQQPTEPDNSTRIFSLVTSANQDFAYRLYRQLAAQSDSQGKNIFFSPASVTLALAALSVGARGETHQQLFSGLGLKSPLLTQTGVAQAFHTLLSKSSQEDVSAGTAVFVHDTFNLRPEFLEVLNQSYAADGFSVDFTKSVESANTINKYVEEKTSGKINKLVDSLDPSTLMYLISYIYYKGKWQIPFKPEETKEEMFHVDEQTEVPVQMMNVEDTFKFYQDQGISTSVLCLPFNSSMSMLLLLPDKDLAALESKISQTEVTKWLKWMNPRELDVFVPKFSIKTSYSLKDVLSVMGMTDMFGATADLSGISEEAMLAVSEVVHQATLDVDETGATAAAATGIGLIPLSYRPVSTVKFDRPFMVLIIDHSTESILFMGKIVNPNI</sequence>
<evidence type="ECO:0000256" key="1">
    <source>
        <dbReference type="ARBA" id="ARBA00004613"/>
    </source>
</evidence>
<evidence type="ECO:0000256" key="9">
    <source>
        <dbReference type="ARBA" id="ARBA00043177"/>
    </source>
</evidence>
<comment type="subcellular location">
    <subcellularLocation>
        <location evidence="1">Secreted</location>
    </subcellularLocation>
</comment>
<dbReference type="GO" id="GO:0005615">
    <property type="term" value="C:extracellular space"/>
    <property type="evidence" value="ECO:0007669"/>
    <property type="project" value="InterPro"/>
</dbReference>